<dbReference type="InterPro" id="IPR011075">
    <property type="entry name" value="TetR_C"/>
</dbReference>
<dbReference type="Pfam" id="PF16925">
    <property type="entry name" value="TetR_C_13"/>
    <property type="match status" value="1"/>
</dbReference>
<dbReference type="InterPro" id="IPR036271">
    <property type="entry name" value="Tet_transcr_reg_TetR-rel_C_sf"/>
</dbReference>
<evidence type="ECO:0000313" key="6">
    <source>
        <dbReference type="EMBL" id="URF07547.1"/>
    </source>
</evidence>
<name>A0AAE9I531_9BURK</name>
<dbReference type="Pfam" id="PF00440">
    <property type="entry name" value="TetR_N"/>
    <property type="match status" value="1"/>
</dbReference>
<evidence type="ECO:0000256" key="4">
    <source>
        <dbReference type="PROSITE-ProRule" id="PRU00335"/>
    </source>
</evidence>
<dbReference type="SUPFAM" id="SSF46689">
    <property type="entry name" value="Homeodomain-like"/>
    <property type="match status" value="1"/>
</dbReference>
<dbReference type="PROSITE" id="PS50977">
    <property type="entry name" value="HTH_TETR_2"/>
    <property type="match status" value="1"/>
</dbReference>
<protein>
    <submittedName>
        <fullName evidence="6">TetR/AcrR family transcriptional regulator</fullName>
    </submittedName>
</protein>
<reference evidence="6" key="1">
    <citation type="journal article" date="2022" name="Microbiol. Resour. Announc.">
        <title>Genome Sequence of Cupriavidus campinensis Strain G5, a Member of a Bacterial Consortium Capable of Polyethylene Degradation.</title>
        <authorList>
            <person name="Schneider B."/>
            <person name="Pfeiffer F."/>
            <person name="Dyall-Smith M."/>
            <person name="Kunte H.J."/>
        </authorList>
    </citation>
    <scope>NUCLEOTIDE SEQUENCE</scope>
    <source>
        <strain evidence="6">G5</strain>
    </source>
</reference>
<dbReference type="InterPro" id="IPR009057">
    <property type="entry name" value="Homeodomain-like_sf"/>
</dbReference>
<dbReference type="AlphaFoldDB" id="A0AAE9I531"/>
<evidence type="ECO:0000259" key="5">
    <source>
        <dbReference type="PROSITE" id="PS50977"/>
    </source>
</evidence>
<gene>
    <name evidence="6" type="ORF">M5D45_20335</name>
</gene>
<feature type="DNA-binding region" description="H-T-H motif" evidence="4">
    <location>
        <begin position="30"/>
        <end position="49"/>
    </location>
</feature>
<dbReference type="EMBL" id="CP097331">
    <property type="protein sequence ID" value="URF07547.1"/>
    <property type="molecule type" value="Genomic_DNA"/>
</dbReference>
<dbReference type="PANTHER" id="PTHR47506:SF6">
    <property type="entry name" value="HTH-TYPE TRANSCRIPTIONAL REPRESSOR NEMR"/>
    <property type="match status" value="1"/>
</dbReference>
<proteinExistence type="predicted"/>
<dbReference type="Proteomes" id="UP001056132">
    <property type="component" value="Chromosome 2"/>
</dbReference>
<organism evidence="6 7">
    <name type="scientific">Cupriavidus campinensis</name>
    <dbReference type="NCBI Taxonomy" id="151783"/>
    <lineage>
        <taxon>Bacteria</taxon>
        <taxon>Pseudomonadati</taxon>
        <taxon>Pseudomonadota</taxon>
        <taxon>Betaproteobacteria</taxon>
        <taxon>Burkholderiales</taxon>
        <taxon>Burkholderiaceae</taxon>
        <taxon>Cupriavidus</taxon>
    </lineage>
</organism>
<sequence>MPRPANPEIRERLLSKGGRVIHELGFNASGVQDIVAAAAVPKGSFYSYFDSKEAFAAEVLCAYWASIERRHGVVMYDARIKPLERIEKLFELLVEDHAAQAFKLGCLVGNLSLELSNASAEVRKALEGILASWQGMLVACIEEAKVRQELRQDVDAAPLAAVVIEAWEGAVLRAKVERSGAPCQRFLDVTLKRLLS</sequence>
<keyword evidence="3" id="KW-0804">Transcription</keyword>
<dbReference type="InterPro" id="IPR001647">
    <property type="entry name" value="HTH_TetR"/>
</dbReference>
<dbReference type="SUPFAM" id="SSF48498">
    <property type="entry name" value="Tetracyclin repressor-like, C-terminal domain"/>
    <property type="match status" value="1"/>
</dbReference>
<evidence type="ECO:0000313" key="7">
    <source>
        <dbReference type="Proteomes" id="UP001056132"/>
    </source>
</evidence>
<dbReference type="GO" id="GO:0003677">
    <property type="term" value="F:DNA binding"/>
    <property type="evidence" value="ECO:0007669"/>
    <property type="project" value="UniProtKB-UniRule"/>
</dbReference>
<evidence type="ECO:0000256" key="1">
    <source>
        <dbReference type="ARBA" id="ARBA00023015"/>
    </source>
</evidence>
<dbReference type="KEGG" id="ccam:M5D45_20335"/>
<keyword evidence="2 4" id="KW-0238">DNA-binding</keyword>
<evidence type="ECO:0000256" key="3">
    <source>
        <dbReference type="ARBA" id="ARBA00023163"/>
    </source>
</evidence>
<evidence type="ECO:0000256" key="2">
    <source>
        <dbReference type="ARBA" id="ARBA00023125"/>
    </source>
</evidence>
<dbReference type="RefSeq" id="WP_250025820.1">
    <property type="nucleotide sequence ID" value="NZ_CP097331.1"/>
</dbReference>
<accession>A0AAE9I531</accession>
<dbReference type="PANTHER" id="PTHR47506">
    <property type="entry name" value="TRANSCRIPTIONAL REGULATORY PROTEIN"/>
    <property type="match status" value="1"/>
</dbReference>
<dbReference type="Gene3D" id="1.10.357.10">
    <property type="entry name" value="Tetracycline Repressor, domain 2"/>
    <property type="match status" value="1"/>
</dbReference>
<keyword evidence="1" id="KW-0805">Transcription regulation</keyword>
<reference evidence="6" key="2">
    <citation type="submission" date="2022-05" db="EMBL/GenBank/DDBJ databases">
        <authorList>
            <person name="Kunte H.-J."/>
        </authorList>
    </citation>
    <scope>NUCLEOTIDE SEQUENCE</scope>
    <source>
        <strain evidence="6">G5</strain>
    </source>
</reference>
<feature type="domain" description="HTH tetR-type" evidence="5">
    <location>
        <begin position="7"/>
        <end position="67"/>
    </location>
</feature>